<keyword evidence="2" id="KW-0472">Membrane</keyword>
<dbReference type="RefSeq" id="WP_267259246.1">
    <property type="nucleotide sequence ID" value="NZ_CP084204.1"/>
</dbReference>
<feature type="compositionally biased region" description="Low complexity" evidence="1">
    <location>
        <begin position="310"/>
        <end position="319"/>
    </location>
</feature>
<keyword evidence="2" id="KW-0812">Transmembrane</keyword>
<feature type="compositionally biased region" description="Gly residues" evidence="1">
    <location>
        <begin position="149"/>
        <end position="161"/>
    </location>
</feature>
<feature type="region of interest" description="Disordered" evidence="1">
    <location>
        <begin position="310"/>
        <end position="397"/>
    </location>
</feature>
<feature type="compositionally biased region" description="Basic and acidic residues" evidence="1">
    <location>
        <begin position="10"/>
        <end position="46"/>
    </location>
</feature>
<feature type="compositionally biased region" description="Pro residues" evidence="1">
    <location>
        <begin position="320"/>
        <end position="344"/>
    </location>
</feature>
<keyword evidence="2" id="KW-1133">Transmembrane helix</keyword>
<evidence type="ECO:0008006" key="5">
    <source>
        <dbReference type="Google" id="ProtNLM"/>
    </source>
</evidence>
<sequence>MSEAPGGDGVAHENRDGDDVPERHAAEAARESAREDGTAAEKPEALDERDELSGQRMVNIEPGPGEGDDELALRRLFQDAVGGMEPSLGSLEHLRRAVPARRARKRQAIVGAAAAAVLIGTAVPAFVHVAASGGLSAANPVNAGHGEQAQGGTGTETGVEGGQSSTAPASSVSPSPGASDGTSGKQQRPGTGASGGGPRATLGADPGSTPRCSADQLGVASAQAGGTEGDGKVYGSFRIANISGQACLVDGAGLVNFEARGAANPGQISVARHTSGDGGSGLPDPSQEVSSLVLKPSGSYEVKFVWVPSETCPTTGTTPTPTPTTPTEPPVTQPPTSEPPPTPTDDPTSGAGGTDGSGTEAGAGAGAGVAPQLLHEDGAPADGSVVVSHTAEPGGPTASAVVPNACAGIIYRTGVLATS</sequence>
<evidence type="ECO:0000313" key="4">
    <source>
        <dbReference type="Proteomes" id="UP001164506"/>
    </source>
</evidence>
<evidence type="ECO:0000256" key="1">
    <source>
        <dbReference type="SAM" id="MobiDB-lite"/>
    </source>
</evidence>
<dbReference type="GeneID" id="95602090"/>
<feature type="transmembrane region" description="Helical" evidence="2">
    <location>
        <begin position="108"/>
        <end position="131"/>
    </location>
</feature>
<evidence type="ECO:0000256" key="2">
    <source>
        <dbReference type="SAM" id="Phobius"/>
    </source>
</evidence>
<dbReference type="EMBL" id="CP084204">
    <property type="protein sequence ID" value="UZX23159.1"/>
    <property type="molecule type" value="Genomic_DNA"/>
</dbReference>
<gene>
    <name evidence="3" type="ORF">LDH80_21610</name>
</gene>
<evidence type="ECO:0000313" key="3">
    <source>
        <dbReference type="EMBL" id="UZX23159.1"/>
    </source>
</evidence>
<proteinExistence type="predicted"/>
<feature type="compositionally biased region" description="Gly residues" evidence="1">
    <location>
        <begin position="350"/>
        <end position="367"/>
    </location>
</feature>
<name>A0ABY6R3A0_9ACTN</name>
<dbReference type="Proteomes" id="UP001164506">
    <property type="component" value="Chromosome"/>
</dbReference>
<feature type="region of interest" description="Disordered" evidence="1">
    <location>
        <begin position="268"/>
        <end position="291"/>
    </location>
</feature>
<reference evidence="3" key="1">
    <citation type="submission" date="2021-09" db="EMBL/GenBank/DDBJ databases">
        <title>Complete genome sequence and metabolic characterization of Streptomyces tanashiensis DSM 731 the producer of antibacterial Kalafungin and diverse secondary metabolites.</title>
        <authorList>
            <person name="Abbasi M.N."/>
            <person name="Anwar M.N."/>
            <person name="Alam K."/>
            <person name="Shoaib M."/>
            <person name="Lin Z."/>
            <person name="Hayat M."/>
            <person name="Ali M.I."/>
            <person name="Malik H.M.T."/>
            <person name="Ahmed I."/>
            <person name="Li A."/>
            <person name="Hailong Wang H."/>
            <person name="Zhang Y."/>
        </authorList>
    </citation>
    <scope>NUCLEOTIDE SEQUENCE</scope>
    <source>
        <strain evidence="3">Kala</strain>
    </source>
</reference>
<feature type="compositionally biased region" description="Polar residues" evidence="1">
    <location>
        <begin position="180"/>
        <end position="189"/>
    </location>
</feature>
<organism evidence="3 4">
    <name type="scientific">Streptomyces tanashiensis</name>
    <dbReference type="NCBI Taxonomy" id="67367"/>
    <lineage>
        <taxon>Bacteria</taxon>
        <taxon>Bacillati</taxon>
        <taxon>Actinomycetota</taxon>
        <taxon>Actinomycetes</taxon>
        <taxon>Kitasatosporales</taxon>
        <taxon>Streptomycetaceae</taxon>
        <taxon>Streptomyces</taxon>
    </lineage>
</organism>
<keyword evidence="4" id="KW-1185">Reference proteome</keyword>
<feature type="region of interest" description="Disordered" evidence="1">
    <location>
        <begin position="141"/>
        <end position="212"/>
    </location>
</feature>
<accession>A0ABY6R3A0</accession>
<feature type="compositionally biased region" description="Low complexity" evidence="1">
    <location>
        <begin position="162"/>
        <end position="179"/>
    </location>
</feature>
<protein>
    <recommendedName>
        <fullName evidence="5">DUF4232 domain-containing protein</fullName>
    </recommendedName>
</protein>
<feature type="region of interest" description="Disordered" evidence="1">
    <location>
        <begin position="1"/>
        <end position="69"/>
    </location>
</feature>